<dbReference type="GO" id="GO:0005737">
    <property type="term" value="C:cytoplasm"/>
    <property type="evidence" value="ECO:0007669"/>
    <property type="project" value="TreeGrafter"/>
</dbReference>
<comment type="function">
    <text evidence="1">S-adenosyl-L-methionine-dependent methyltransferase that mediates RNA cap1 2'-O-ribose methylation to the 5'-cap structure of RNAs. Methylates the ribose of the first nucleotide of a m(7)GpppG-capped mRNA to produce m(7)GpppNmp (cap1).</text>
</comment>
<keyword evidence="1" id="KW-0539">Nucleus</keyword>
<keyword evidence="1" id="KW-0949">S-adenosyl-L-methionine</keyword>
<evidence type="ECO:0000313" key="5">
    <source>
        <dbReference type="Proteomes" id="UP001162031"/>
    </source>
</evidence>
<dbReference type="GO" id="GO:0016556">
    <property type="term" value="P:mRNA modification"/>
    <property type="evidence" value="ECO:0007669"/>
    <property type="project" value="UniProtKB-UniRule"/>
</dbReference>
<dbReference type="GO" id="GO:0004483">
    <property type="term" value="F:methyltransferase cap1 activity"/>
    <property type="evidence" value="ECO:0007669"/>
    <property type="project" value="UniProtKB-UniRule"/>
</dbReference>
<gene>
    <name evidence="4" type="ORF">HBR001_LOCUS3484</name>
</gene>
<dbReference type="GO" id="GO:0005634">
    <property type="term" value="C:nucleus"/>
    <property type="evidence" value="ECO:0007669"/>
    <property type="project" value="UniProtKB-SubCell"/>
</dbReference>
<dbReference type="EC" id="2.1.1.57" evidence="1"/>
<name>A0AAV0TNM3_HYABA</name>
<comment type="caution">
    <text evidence="4">The sequence shown here is derived from an EMBL/GenBank/DDBJ whole genome shotgun (WGS) entry which is preliminary data.</text>
</comment>
<accession>A0AAV0TNM3</accession>
<evidence type="ECO:0000313" key="4">
    <source>
        <dbReference type="EMBL" id="CAI5724948.1"/>
    </source>
</evidence>
<dbReference type="Gene3D" id="3.40.50.12760">
    <property type="match status" value="1"/>
</dbReference>
<dbReference type="GO" id="GO:0003676">
    <property type="term" value="F:nucleic acid binding"/>
    <property type="evidence" value="ECO:0007669"/>
    <property type="project" value="UniProtKB-UniRule"/>
</dbReference>
<dbReference type="SUPFAM" id="SSF53335">
    <property type="entry name" value="S-adenosyl-L-methionine-dependent methyltransferases"/>
    <property type="match status" value="1"/>
</dbReference>
<proteinExistence type="predicted"/>
<evidence type="ECO:0000256" key="1">
    <source>
        <dbReference type="RuleBase" id="RU368012"/>
    </source>
</evidence>
<feature type="domain" description="Ribosomal RNA methyltransferase FtsJ" evidence="3">
    <location>
        <begin position="150"/>
        <end position="362"/>
    </location>
</feature>
<dbReference type="InterPro" id="IPR002877">
    <property type="entry name" value="RNA_MeTrfase_FtsJ_dom"/>
</dbReference>
<evidence type="ECO:0000256" key="2">
    <source>
        <dbReference type="SAM" id="MobiDB-lite"/>
    </source>
</evidence>
<dbReference type="InterPro" id="IPR050851">
    <property type="entry name" value="mRNA_Cap_2O-Ribose_MeTrfase"/>
</dbReference>
<reference evidence="4" key="1">
    <citation type="submission" date="2022-12" db="EMBL/GenBank/DDBJ databases">
        <authorList>
            <person name="Webb A."/>
        </authorList>
    </citation>
    <scope>NUCLEOTIDE SEQUENCE</scope>
    <source>
        <strain evidence="4">Hp1</strain>
    </source>
</reference>
<dbReference type="PANTHER" id="PTHR16121:SF0">
    <property type="entry name" value="CAP-SPECIFIC MRNA (NUCLEOSIDE-2'-O-)-METHYLTRANSFERASE 1"/>
    <property type="match status" value="1"/>
</dbReference>
<dbReference type="GO" id="GO:0006370">
    <property type="term" value="P:7-methylguanosine mRNA capping"/>
    <property type="evidence" value="ECO:0007669"/>
    <property type="project" value="UniProtKB-UniRule"/>
</dbReference>
<feature type="region of interest" description="Disordered" evidence="2">
    <location>
        <begin position="16"/>
        <end position="43"/>
    </location>
</feature>
<dbReference type="PANTHER" id="PTHR16121">
    <property type="entry name" value="CAP-SPECIFIC MRNA (NUCLEOSIDE-2'-O-)-METHYLTRANSFERASE 1-RELATED"/>
    <property type="match status" value="1"/>
</dbReference>
<keyword evidence="5" id="KW-1185">Reference proteome</keyword>
<comment type="subcellular location">
    <subcellularLocation>
        <location evidence="1">Nucleus</location>
    </subcellularLocation>
</comment>
<dbReference type="AlphaFoldDB" id="A0AAV0TNM3"/>
<comment type="catalytic activity">
    <reaction evidence="1">
        <text>a 5'-end (N(7)-methyl 5'-triphosphoguanosine)-ribonucleoside in mRNA + S-adenosyl-L-methionine = a 5'-end (N(7)-methyl 5'-triphosphoguanosine)-(2'-O-methyl-ribonucleoside) in mRNA + S-adenosyl-L-homocysteine + H(+)</text>
        <dbReference type="Rhea" id="RHEA:67020"/>
        <dbReference type="Rhea" id="RHEA-COMP:17167"/>
        <dbReference type="Rhea" id="RHEA-COMP:17168"/>
        <dbReference type="ChEBI" id="CHEBI:15378"/>
        <dbReference type="ChEBI" id="CHEBI:57856"/>
        <dbReference type="ChEBI" id="CHEBI:59789"/>
        <dbReference type="ChEBI" id="CHEBI:156461"/>
        <dbReference type="ChEBI" id="CHEBI:167609"/>
        <dbReference type="EC" id="2.1.1.57"/>
    </reaction>
</comment>
<dbReference type="InterPro" id="IPR029063">
    <property type="entry name" value="SAM-dependent_MTases_sf"/>
</dbReference>
<dbReference type="EMBL" id="CANTFL010000570">
    <property type="protein sequence ID" value="CAI5724948.1"/>
    <property type="molecule type" value="Genomic_DNA"/>
</dbReference>
<dbReference type="Pfam" id="PF01728">
    <property type="entry name" value="FtsJ"/>
    <property type="match status" value="1"/>
</dbReference>
<sequence>MSGDADAMAQIMGFTSFGQHRRRKPSRVEKAERDGTTARGLPQLMPGTELVEKCTELSVNSIEKGLHGVVSLLCTETSSAAGDPLETALAEGVKKANDAAKNHLSVPSYLSVLEELEQEKHKFHEMEHGQFLRARGSTNAFETLGRHRFLNRSAMKLVTLDHIFQWTRGVGSCPDDSFSFADICGGPGGFCEYLLWRVSRAGSDGGSKHERAYRGYGITLKDAANSCDWRLPSAFQHLFTRCDGEDGTGNIYSVANIHTFRDVVRARQSSGVDLVVADGGFPDARSQCNQESMLTKLVVAEVLAMFAVLRVGGDFVCKTFEVTTPTMMQMCWILHRCFGRFAVVKPITSRPASSERYIVARGLRASRCLPKLVRILEDRLAQSGSMHASNVSQFPPFLPNSTPMHEDVDFYKYMSAANEAIAISQVRACRRINQFRASGHKRKRCEDGTSVDPRQYYQCWQLGARPQRDSTG</sequence>
<keyword evidence="1" id="KW-0506">mRNA capping</keyword>
<organism evidence="4 5">
    <name type="scientific">Hyaloperonospora brassicae</name>
    <name type="common">Brassica downy mildew</name>
    <name type="synonym">Peronospora brassicae</name>
    <dbReference type="NCBI Taxonomy" id="162125"/>
    <lineage>
        <taxon>Eukaryota</taxon>
        <taxon>Sar</taxon>
        <taxon>Stramenopiles</taxon>
        <taxon>Oomycota</taxon>
        <taxon>Peronosporomycetes</taxon>
        <taxon>Peronosporales</taxon>
        <taxon>Peronosporaceae</taxon>
        <taxon>Hyaloperonospora</taxon>
    </lineage>
</organism>
<dbReference type="GO" id="GO:0032259">
    <property type="term" value="P:methylation"/>
    <property type="evidence" value="ECO:0007669"/>
    <property type="project" value="UniProtKB-KW"/>
</dbReference>
<protein>
    <recommendedName>
        <fullName evidence="1">Cap-specific mRNA (nucleoside-2'-O-)-methyltransferase 1</fullName>
        <ecNumber evidence="1">2.1.1.57</ecNumber>
    </recommendedName>
    <alternativeName>
        <fullName evidence="1">Cap1 2'O-ribose methyltransferase 1</fullName>
    </alternativeName>
</protein>
<feature type="compositionally biased region" description="Basic and acidic residues" evidence="2">
    <location>
        <begin position="26"/>
        <end position="36"/>
    </location>
</feature>
<evidence type="ECO:0000259" key="3">
    <source>
        <dbReference type="Pfam" id="PF01728"/>
    </source>
</evidence>
<keyword evidence="1" id="KW-0489">Methyltransferase</keyword>
<keyword evidence="1" id="KW-0808">Transferase</keyword>
<dbReference type="Proteomes" id="UP001162031">
    <property type="component" value="Unassembled WGS sequence"/>
</dbReference>
<keyword evidence="1" id="KW-0507">mRNA processing</keyword>